<dbReference type="Proteomes" id="UP000320672">
    <property type="component" value="Chromosome"/>
</dbReference>
<gene>
    <name evidence="2" type="ORF">FF011L_01510</name>
</gene>
<name>A0A517M9C1_9BACT</name>
<keyword evidence="3" id="KW-1185">Reference proteome</keyword>
<proteinExistence type="predicted"/>
<reference evidence="2 3" key="1">
    <citation type="submission" date="2019-02" db="EMBL/GenBank/DDBJ databases">
        <title>Deep-cultivation of Planctomycetes and their phenomic and genomic characterization uncovers novel biology.</title>
        <authorList>
            <person name="Wiegand S."/>
            <person name="Jogler M."/>
            <person name="Boedeker C."/>
            <person name="Pinto D."/>
            <person name="Vollmers J."/>
            <person name="Rivas-Marin E."/>
            <person name="Kohn T."/>
            <person name="Peeters S.H."/>
            <person name="Heuer A."/>
            <person name="Rast P."/>
            <person name="Oberbeckmann S."/>
            <person name="Bunk B."/>
            <person name="Jeske O."/>
            <person name="Meyerdierks A."/>
            <person name="Storesund J.E."/>
            <person name="Kallscheuer N."/>
            <person name="Luecker S."/>
            <person name="Lage O.M."/>
            <person name="Pohl T."/>
            <person name="Merkel B.J."/>
            <person name="Hornburger P."/>
            <person name="Mueller R.-W."/>
            <person name="Bruemmer F."/>
            <person name="Labrenz M."/>
            <person name="Spormann A.M."/>
            <person name="Op den Camp H."/>
            <person name="Overmann J."/>
            <person name="Amann R."/>
            <person name="Jetten M.S.M."/>
            <person name="Mascher T."/>
            <person name="Medema M.H."/>
            <person name="Devos D.P."/>
            <person name="Kaster A.-K."/>
            <person name="Ovreas L."/>
            <person name="Rohde M."/>
            <person name="Galperin M.Y."/>
            <person name="Jogler C."/>
        </authorList>
    </citation>
    <scope>NUCLEOTIDE SEQUENCE [LARGE SCALE GENOMIC DNA]</scope>
    <source>
        <strain evidence="2 3">FF011L</strain>
    </source>
</reference>
<sequence>MVQIMDEDQRIDDELRSQIAEEHGSQIAEELTPMDRSETALEMLRTLEHEFRGELLSRRQIGLFSDSCGLLRRIVRGFSGNTRLRENILGFMDGFEETALNDKQLAALTDILDDGASLGFTLNDGFNETRSIDEKGTSWTERSTERESGKQPKSGL</sequence>
<accession>A0A517M9C1</accession>
<organism evidence="2 3">
    <name type="scientific">Roseimaritima multifibrata</name>
    <dbReference type="NCBI Taxonomy" id="1930274"/>
    <lineage>
        <taxon>Bacteria</taxon>
        <taxon>Pseudomonadati</taxon>
        <taxon>Planctomycetota</taxon>
        <taxon>Planctomycetia</taxon>
        <taxon>Pirellulales</taxon>
        <taxon>Pirellulaceae</taxon>
        <taxon>Roseimaritima</taxon>
    </lineage>
</organism>
<protein>
    <submittedName>
        <fullName evidence="2">Uncharacterized protein</fullName>
    </submittedName>
</protein>
<dbReference type="AlphaFoldDB" id="A0A517M9C1"/>
<feature type="compositionally biased region" description="Basic and acidic residues" evidence="1">
    <location>
        <begin position="131"/>
        <end position="150"/>
    </location>
</feature>
<dbReference type="EMBL" id="CP036262">
    <property type="protein sequence ID" value="QDS91421.1"/>
    <property type="molecule type" value="Genomic_DNA"/>
</dbReference>
<dbReference type="KEGG" id="rml:FF011L_01510"/>
<feature type="region of interest" description="Disordered" evidence="1">
    <location>
        <begin position="131"/>
        <end position="156"/>
    </location>
</feature>
<evidence type="ECO:0000256" key="1">
    <source>
        <dbReference type="SAM" id="MobiDB-lite"/>
    </source>
</evidence>
<evidence type="ECO:0000313" key="2">
    <source>
        <dbReference type="EMBL" id="QDS91421.1"/>
    </source>
</evidence>
<evidence type="ECO:0000313" key="3">
    <source>
        <dbReference type="Proteomes" id="UP000320672"/>
    </source>
</evidence>